<dbReference type="AlphaFoldDB" id="A0AAV4BS67"/>
<organism evidence="1 2">
    <name type="scientific">Plakobranchus ocellatus</name>
    <dbReference type="NCBI Taxonomy" id="259542"/>
    <lineage>
        <taxon>Eukaryota</taxon>
        <taxon>Metazoa</taxon>
        <taxon>Spiralia</taxon>
        <taxon>Lophotrochozoa</taxon>
        <taxon>Mollusca</taxon>
        <taxon>Gastropoda</taxon>
        <taxon>Heterobranchia</taxon>
        <taxon>Euthyneura</taxon>
        <taxon>Panpulmonata</taxon>
        <taxon>Sacoglossa</taxon>
        <taxon>Placobranchoidea</taxon>
        <taxon>Plakobranchidae</taxon>
        <taxon>Plakobranchus</taxon>
    </lineage>
</organism>
<evidence type="ECO:0000313" key="1">
    <source>
        <dbReference type="EMBL" id="GFO22008.1"/>
    </source>
</evidence>
<keyword evidence="2" id="KW-1185">Reference proteome</keyword>
<proteinExistence type="predicted"/>
<dbReference type="Proteomes" id="UP000735302">
    <property type="component" value="Unassembled WGS sequence"/>
</dbReference>
<reference evidence="1 2" key="1">
    <citation type="journal article" date="2021" name="Elife">
        <title>Chloroplast acquisition without the gene transfer in kleptoplastic sea slugs, Plakobranchus ocellatus.</title>
        <authorList>
            <person name="Maeda T."/>
            <person name="Takahashi S."/>
            <person name="Yoshida T."/>
            <person name="Shimamura S."/>
            <person name="Takaki Y."/>
            <person name="Nagai Y."/>
            <person name="Toyoda A."/>
            <person name="Suzuki Y."/>
            <person name="Arimoto A."/>
            <person name="Ishii H."/>
            <person name="Satoh N."/>
            <person name="Nishiyama T."/>
            <person name="Hasebe M."/>
            <person name="Maruyama T."/>
            <person name="Minagawa J."/>
            <person name="Obokata J."/>
            <person name="Shigenobu S."/>
        </authorList>
    </citation>
    <scope>NUCLEOTIDE SEQUENCE [LARGE SCALE GENOMIC DNA]</scope>
</reference>
<comment type="caution">
    <text evidence="1">The sequence shown here is derived from an EMBL/GenBank/DDBJ whole genome shotgun (WGS) entry which is preliminary data.</text>
</comment>
<dbReference type="EMBL" id="BLXT01005315">
    <property type="protein sequence ID" value="GFO22008.1"/>
    <property type="molecule type" value="Genomic_DNA"/>
</dbReference>
<gene>
    <name evidence="1" type="ORF">PoB_004851300</name>
</gene>
<accession>A0AAV4BS67</accession>
<protein>
    <submittedName>
        <fullName evidence="1">Peroxisomal targeting signal 1 receptor</fullName>
    </submittedName>
</protein>
<keyword evidence="1" id="KW-0675">Receptor</keyword>
<evidence type="ECO:0000313" key="2">
    <source>
        <dbReference type="Proteomes" id="UP000735302"/>
    </source>
</evidence>
<sequence length="168" mass="18289">MEWKGTSPCDKDNQSIANVFQRSKECDTDQTAGVVSDQQDNHSKSGVCEIHNVSSNTNSSSQKVGGFFVSNQCDSNCLYEDSYTKTTFTVDFLDGKCESVSSLASKGKGELGETESWLCKNSKLCERKHMYHSCLISGGSCSCRPNGEEGHLSVCDEGLIGSLKLIFI</sequence>
<name>A0AAV4BS67_9GAST</name>